<evidence type="ECO:0000256" key="4">
    <source>
        <dbReference type="ARBA" id="ARBA00022701"/>
    </source>
</evidence>
<evidence type="ECO:0000259" key="7">
    <source>
        <dbReference type="Pfam" id="PF04130"/>
    </source>
</evidence>
<dbReference type="EMBL" id="JAAECE010000005">
    <property type="protein sequence ID" value="KAF1800705.1"/>
    <property type="molecule type" value="Genomic_DNA"/>
</dbReference>
<dbReference type="GO" id="GO:0000922">
    <property type="term" value="C:spindle pole"/>
    <property type="evidence" value="ECO:0007669"/>
    <property type="project" value="InterPro"/>
</dbReference>
<keyword evidence="5 6" id="KW-0206">Cytoskeleton</keyword>
<dbReference type="PANTHER" id="PTHR19302">
    <property type="entry name" value="GAMMA TUBULIN COMPLEX PROTEIN"/>
    <property type="match status" value="1"/>
</dbReference>
<evidence type="ECO:0000256" key="5">
    <source>
        <dbReference type="ARBA" id="ARBA00023212"/>
    </source>
</evidence>
<dbReference type="GO" id="GO:0051011">
    <property type="term" value="F:microtubule minus-end binding"/>
    <property type="evidence" value="ECO:0007669"/>
    <property type="project" value="TreeGrafter"/>
</dbReference>
<proteinExistence type="inferred from homology"/>
<name>A0A8H4F0V3_MUCCL</name>
<dbReference type="GO" id="GO:0000278">
    <property type="term" value="P:mitotic cell cycle"/>
    <property type="evidence" value="ECO:0007669"/>
    <property type="project" value="TreeGrafter"/>
</dbReference>
<dbReference type="GO" id="GO:0000930">
    <property type="term" value="C:gamma-tubulin complex"/>
    <property type="evidence" value="ECO:0007669"/>
    <property type="project" value="TreeGrafter"/>
</dbReference>
<dbReference type="GO" id="GO:0031122">
    <property type="term" value="P:cytoplasmic microtubule organization"/>
    <property type="evidence" value="ECO:0007669"/>
    <property type="project" value="TreeGrafter"/>
</dbReference>
<keyword evidence="3 6" id="KW-0963">Cytoplasm</keyword>
<dbReference type="Proteomes" id="UP000469890">
    <property type="component" value="Unassembled WGS sequence"/>
</dbReference>
<dbReference type="InterPro" id="IPR007259">
    <property type="entry name" value="GCP"/>
</dbReference>
<dbReference type="InterPro" id="IPR042241">
    <property type="entry name" value="GCP_C_sf"/>
</dbReference>
<feature type="domain" description="Gamma tubulin complex component C-terminal" evidence="7">
    <location>
        <begin position="89"/>
        <end position="445"/>
    </location>
</feature>
<accession>A0A8H4F0V3</accession>
<dbReference type="Pfam" id="PF04130">
    <property type="entry name" value="GCP_C_terminal"/>
    <property type="match status" value="1"/>
</dbReference>
<dbReference type="GO" id="GO:0007020">
    <property type="term" value="P:microtubule nucleation"/>
    <property type="evidence" value="ECO:0007669"/>
    <property type="project" value="InterPro"/>
</dbReference>
<organism evidence="8 9">
    <name type="scientific">Mucor circinelloides f. lusitanicus</name>
    <name type="common">Mucor racemosus var. lusitanicus</name>
    <dbReference type="NCBI Taxonomy" id="29924"/>
    <lineage>
        <taxon>Eukaryota</taxon>
        <taxon>Fungi</taxon>
        <taxon>Fungi incertae sedis</taxon>
        <taxon>Mucoromycota</taxon>
        <taxon>Mucoromycotina</taxon>
        <taxon>Mucoromycetes</taxon>
        <taxon>Mucorales</taxon>
        <taxon>Mucorineae</taxon>
        <taxon>Mucoraceae</taxon>
        <taxon>Mucor</taxon>
    </lineage>
</organism>
<evidence type="ECO:0000256" key="3">
    <source>
        <dbReference type="ARBA" id="ARBA00022490"/>
    </source>
</evidence>
<evidence type="ECO:0000313" key="8">
    <source>
        <dbReference type="EMBL" id="KAF1800705.1"/>
    </source>
</evidence>
<gene>
    <name evidence="8" type="ORF">FB192DRAFT_1283377</name>
</gene>
<comment type="similarity">
    <text evidence="2 6">Belongs to the TUBGCP family.</text>
</comment>
<sequence>MSISRHDDDSLLPFASSRRSLQQLHKIMIPLDMKKRHLQLLLSLHSSSSATHASPWIRYPQQLQAIVSQVRKSTAEWLFTQVLIGDHGLHRYLASFRHVFLLKYGDLASNFIDECALWRRKSLQKGGGGGKTPSNLSKTAIVFRYQELNALLGKASIGTDAEDQLQGFKLLLQEDQTKQYPFADLLLVDLRMVLTFDLEWPIDLFLSKSDLKSYSHLWSFLISLKNTQISLNNLYKLLRYHQEDAGAISKTSNAYYERVVWRTRAAMLFWVDTMWNHVQSQVLDVHYQQLLSSTNTSSDPAATTSNRKKTWQQPKAKLVDFEEIQAAHEHFLHNTMRGCLLVSNDCVATMHHILKTCLLFCDLMERISQDGQWRTNKRRKTAAEIVNQWTKSTAVSWMEDVVALQEKFNEYTDAFFVLTSSLPPDIKASGQLDVLLMQLDYNKWFSK</sequence>
<dbReference type="Gene3D" id="1.20.120.1900">
    <property type="entry name" value="Gamma-tubulin complex, C-terminal domain"/>
    <property type="match status" value="1"/>
</dbReference>
<dbReference type="GO" id="GO:0051225">
    <property type="term" value="P:spindle assembly"/>
    <property type="evidence" value="ECO:0007669"/>
    <property type="project" value="TreeGrafter"/>
</dbReference>
<dbReference type="AlphaFoldDB" id="A0A8H4F0V3"/>
<keyword evidence="4 6" id="KW-0493">Microtubule</keyword>
<evidence type="ECO:0000256" key="6">
    <source>
        <dbReference type="RuleBase" id="RU363050"/>
    </source>
</evidence>
<reference evidence="8 9" key="1">
    <citation type="submission" date="2019-09" db="EMBL/GenBank/DDBJ databases">
        <authorList>
            <consortium name="DOE Joint Genome Institute"/>
            <person name="Mondo S.J."/>
            <person name="Navarro-Mendoza M.I."/>
            <person name="Perez-Arques C."/>
            <person name="Panchal S."/>
            <person name="Nicolas F.E."/>
            <person name="Ganguly P."/>
            <person name="Pangilinan J."/>
            <person name="Grigoriev I."/>
            <person name="Heitman J."/>
            <person name="Sanya K."/>
            <person name="Garre V."/>
        </authorList>
    </citation>
    <scope>NUCLEOTIDE SEQUENCE [LARGE SCALE GENOMIC DNA]</scope>
    <source>
        <strain evidence="8 9">MU402</strain>
    </source>
</reference>
<dbReference type="GO" id="GO:0005816">
    <property type="term" value="C:spindle pole body"/>
    <property type="evidence" value="ECO:0007669"/>
    <property type="project" value="UniProtKB-ARBA"/>
</dbReference>
<dbReference type="GO" id="GO:0051321">
    <property type="term" value="P:meiotic cell cycle"/>
    <property type="evidence" value="ECO:0007669"/>
    <property type="project" value="TreeGrafter"/>
</dbReference>
<evidence type="ECO:0000256" key="1">
    <source>
        <dbReference type="ARBA" id="ARBA00004267"/>
    </source>
</evidence>
<dbReference type="InterPro" id="IPR040457">
    <property type="entry name" value="GCP_C"/>
</dbReference>
<dbReference type="GO" id="GO:0043015">
    <property type="term" value="F:gamma-tubulin binding"/>
    <property type="evidence" value="ECO:0007669"/>
    <property type="project" value="InterPro"/>
</dbReference>
<dbReference type="PANTHER" id="PTHR19302:SF27">
    <property type="entry name" value="GAMMA-TUBULIN COMPLEX COMPONENT 4"/>
    <property type="match status" value="1"/>
</dbReference>
<evidence type="ECO:0000256" key="2">
    <source>
        <dbReference type="ARBA" id="ARBA00010337"/>
    </source>
</evidence>
<dbReference type="GO" id="GO:0005874">
    <property type="term" value="C:microtubule"/>
    <property type="evidence" value="ECO:0007669"/>
    <property type="project" value="UniProtKB-KW"/>
</dbReference>
<evidence type="ECO:0000313" key="9">
    <source>
        <dbReference type="Proteomes" id="UP000469890"/>
    </source>
</evidence>
<comment type="caution">
    <text evidence="8">The sequence shown here is derived from an EMBL/GenBank/DDBJ whole genome shotgun (WGS) entry which is preliminary data.</text>
</comment>
<comment type="subcellular location">
    <subcellularLocation>
        <location evidence="1 6">Cytoplasm</location>
        <location evidence="1 6">Cytoskeleton</location>
        <location evidence="1 6">Microtubule organizing center</location>
    </subcellularLocation>
</comment>
<protein>
    <recommendedName>
        <fullName evidence="6">Spindle pole body component</fullName>
    </recommendedName>
</protein>